<name>A0A6A3Q039_9STRA</name>
<dbReference type="Proteomes" id="UP000440732">
    <property type="component" value="Unassembled WGS sequence"/>
</dbReference>
<comment type="caution">
    <text evidence="3">The sequence shown here is derived from an EMBL/GenBank/DDBJ whole genome shotgun (WGS) entry which is preliminary data.</text>
</comment>
<dbReference type="Proteomes" id="UP000440367">
    <property type="component" value="Unassembled WGS sequence"/>
</dbReference>
<dbReference type="Proteomes" id="UP000433483">
    <property type="component" value="Unassembled WGS sequence"/>
</dbReference>
<proteinExistence type="predicted"/>
<dbReference type="EMBL" id="QXGB01004051">
    <property type="protein sequence ID" value="KAE9167750.1"/>
    <property type="molecule type" value="Genomic_DNA"/>
</dbReference>
<dbReference type="EMBL" id="QXFW01004157">
    <property type="protein sequence ID" value="KAE8966950.1"/>
    <property type="molecule type" value="Genomic_DNA"/>
</dbReference>
<dbReference type="AlphaFoldDB" id="A0A6A3Q039"/>
<dbReference type="EMBL" id="QXGA01004194">
    <property type="protein sequence ID" value="KAE9075470.1"/>
    <property type="molecule type" value="Genomic_DNA"/>
</dbReference>
<reference evidence="8 9" key="1">
    <citation type="submission" date="2018-08" db="EMBL/GenBank/DDBJ databases">
        <title>Genomic investigation of the strawberry pathogen Phytophthora fragariae indicates pathogenicity is determined by transcriptional variation in three key races.</title>
        <authorList>
            <person name="Adams T.M."/>
            <person name="Armitage A.D."/>
            <person name="Sobczyk M.K."/>
            <person name="Bates H.J."/>
            <person name="Dunwell J.M."/>
            <person name="Nellist C.F."/>
            <person name="Harrison R.J."/>
        </authorList>
    </citation>
    <scope>NUCLEOTIDE SEQUENCE [LARGE SCALE GENOMIC DNA]</scope>
    <source>
        <strain evidence="7 9">BC-1</strain>
        <strain evidence="6 13">BC-23</strain>
        <strain evidence="5 8">NOV-27</strain>
        <strain evidence="4 10">NOV-5</strain>
        <strain evidence="3 11">NOV-71</strain>
        <strain evidence="2 14">ONT-3</strain>
        <strain evidence="1 12">SCRP245</strain>
    </source>
</reference>
<evidence type="ECO:0000313" key="14">
    <source>
        <dbReference type="Proteomes" id="UP000488956"/>
    </source>
</evidence>
<evidence type="ECO:0008006" key="15">
    <source>
        <dbReference type="Google" id="ProtNLM"/>
    </source>
</evidence>
<dbReference type="PANTHER" id="PTHR37067:SF3">
    <property type="entry name" value="PX DOMAIN-CONTAINING PROTEIN"/>
    <property type="match status" value="1"/>
</dbReference>
<evidence type="ECO:0000313" key="3">
    <source>
        <dbReference type="EMBL" id="KAE9066233.1"/>
    </source>
</evidence>
<dbReference type="InterPro" id="IPR012337">
    <property type="entry name" value="RNaseH-like_sf"/>
</dbReference>
<evidence type="ECO:0000313" key="8">
    <source>
        <dbReference type="Proteomes" id="UP000433483"/>
    </source>
</evidence>
<evidence type="ECO:0000313" key="9">
    <source>
        <dbReference type="Proteomes" id="UP000440367"/>
    </source>
</evidence>
<dbReference type="OrthoDB" id="129241at2759"/>
<dbReference type="Proteomes" id="UP000488956">
    <property type="component" value="Unassembled WGS sequence"/>
</dbReference>
<evidence type="ECO:0000313" key="6">
    <source>
        <dbReference type="EMBL" id="KAE9170779.1"/>
    </source>
</evidence>
<evidence type="ECO:0000313" key="7">
    <source>
        <dbReference type="EMBL" id="KAE9179622.1"/>
    </source>
</evidence>
<dbReference type="Proteomes" id="UP000476176">
    <property type="component" value="Unassembled WGS sequence"/>
</dbReference>
<dbReference type="EMBL" id="QXFZ01003989">
    <property type="protein sequence ID" value="KAE9066233.1"/>
    <property type="molecule type" value="Genomic_DNA"/>
</dbReference>
<protein>
    <recommendedName>
        <fullName evidence="15">DUF4371 domain-containing protein</fullName>
    </recommendedName>
</protein>
<evidence type="ECO:0000313" key="12">
    <source>
        <dbReference type="Proteomes" id="UP000460718"/>
    </source>
</evidence>
<evidence type="ECO:0000313" key="5">
    <source>
        <dbReference type="EMBL" id="KAE9167750.1"/>
    </source>
</evidence>
<evidence type="ECO:0000313" key="4">
    <source>
        <dbReference type="EMBL" id="KAE9075470.1"/>
    </source>
</evidence>
<evidence type="ECO:0000313" key="2">
    <source>
        <dbReference type="EMBL" id="KAE9065243.1"/>
    </source>
</evidence>
<gene>
    <name evidence="7" type="ORF">PF002_g27769</name>
    <name evidence="6" type="ORF">PF004_g27767</name>
    <name evidence="5" type="ORF">PF005_g28659</name>
    <name evidence="4" type="ORF">PF006_g28327</name>
    <name evidence="3" type="ORF">PF007_g28552</name>
    <name evidence="2" type="ORF">PF010_g28285</name>
    <name evidence="1" type="ORF">PF011_g27745</name>
</gene>
<sequence length="568" mass="63985">MATLKLSVSKKPPLRKTPFQDAHKLHYGLEVVACDAVGAVCSVRCLFCRYFGREEATKGKRKRTKNIKYYKAPFRPQNYIEHNTTAHSAKWTEYTDLGDSEKAVFFADLTSRSNQLVAHFETESAVLRFSFPELIVTELIGKIFFNAEDEDDDMTVARALRVFGSVVDGVFRVEIKKPMRFTLSVKHLRVGLSFRQTAAVIQQHYNVTGNSKLYGMTDAMTGTYARILVAYSFQRISNLIADPNMWGFAFACDITTHTDRSFIDQRVRVAVDSVLVNLHLLAIPMFDRHTAVVQVRLIVRVLDILSANWRDKLIGISSDGENTMTGRHGGVVTLLEKEATHSVLRVWCAAHQMDLVMKAGFAIFGSGDFVKKTKDLIVHLRRQKKLSTEMGGAAKKLTNRWLYMGNALQWIVTNHFRLEEHLGENEAVAPTPSWWVNAAVVCGITVVVNVTFVKIQGKDVLLSQQMAEIELLVDSLRKLLQVQPVPSSEFESSAIDTISTKYWLQEQHLLEFIHYQGTFIKHNMNSLGDADKSSVLRQLGKFVLHIIEGMELVQAERDSNNEAAASPA</sequence>
<dbReference type="Proteomes" id="UP000441208">
    <property type="component" value="Unassembled WGS sequence"/>
</dbReference>
<dbReference type="EMBL" id="QXFX01004154">
    <property type="protein sequence ID" value="KAE9065243.1"/>
    <property type="molecule type" value="Genomic_DNA"/>
</dbReference>
<feature type="non-terminal residue" evidence="3">
    <location>
        <position position="568"/>
    </location>
</feature>
<evidence type="ECO:0000313" key="10">
    <source>
        <dbReference type="Proteomes" id="UP000440732"/>
    </source>
</evidence>
<dbReference type="SUPFAM" id="SSF53098">
    <property type="entry name" value="Ribonuclease H-like"/>
    <property type="match status" value="1"/>
</dbReference>
<organism evidence="3 11">
    <name type="scientific">Phytophthora fragariae</name>
    <dbReference type="NCBI Taxonomy" id="53985"/>
    <lineage>
        <taxon>Eukaryota</taxon>
        <taxon>Sar</taxon>
        <taxon>Stramenopiles</taxon>
        <taxon>Oomycota</taxon>
        <taxon>Peronosporomycetes</taxon>
        <taxon>Peronosporales</taxon>
        <taxon>Peronosporaceae</taxon>
        <taxon>Phytophthora</taxon>
    </lineage>
</organism>
<dbReference type="EMBL" id="QXGD01003212">
    <property type="protein sequence ID" value="KAE9179622.1"/>
    <property type="molecule type" value="Genomic_DNA"/>
</dbReference>
<dbReference type="Proteomes" id="UP000460718">
    <property type="component" value="Unassembled WGS sequence"/>
</dbReference>
<dbReference type="EMBL" id="QXGC01004174">
    <property type="protein sequence ID" value="KAE9170779.1"/>
    <property type="molecule type" value="Genomic_DNA"/>
</dbReference>
<evidence type="ECO:0000313" key="1">
    <source>
        <dbReference type="EMBL" id="KAE8966950.1"/>
    </source>
</evidence>
<dbReference type="PANTHER" id="PTHR37067">
    <property type="entry name" value="PX DOMAIN-CONTAINING PROTEIN"/>
    <property type="match status" value="1"/>
</dbReference>
<evidence type="ECO:0000313" key="13">
    <source>
        <dbReference type="Proteomes" id="UP000476176"/>
    </source>
</evidence>
<evidence type="ECO:0000313" key="11">
    <source>
        <dbReference type="Proteomes" id="UP000441208"/>
    </source>
</evidence>
<keyword evidence="8" id="KW-1185">Reference proteome</keyword>
<accession>A0A6A3Q039</accession>